<proteinExistence type="predicted"/>
<dbReference type="AlphaFoldDB" id="A0A918KB03"/>
<sequence>MPKNQTQIEKFKQTARELECDESERGFAEKLKRIAKPQDAPIKGESQG</sequence>
<gene>
    <name evidence="1" type="ORF">GCM10011309_02990</name>
</gene>
<dbReference type="EMBL" id="BMYV01000001">
    <property type="protein sequence ID" value="GGX57415.1"/>
    <property type="molecule type" value="Genomic_DNA"/>
</dbReference>
<evidence type="ECO:0000313" key="2">
    <source>
        <dbReference type="Proteomes" id="UP000600865"/>
    </source>
</evidence>
<comment type="caution">
    <text evidence="1">The sequence shown here is derived from an EMBL/GenBank/DDBJ whole genome shotgun (WGS) entry which is preliminary data.</text>
</comment>
<evidence type="ECO:0000313" key="1">
    <source>
        <dbReference type="EMBL" id="GGX57415.1"/>
    </source>
</evidence>
<reference evidence="1 2" key="1">
    <citation type="journal article" date="2014" name="Int. J. Syst. Evol. Microbiol.">
        <title>Complete genome sequence of Corynebacterium casei LMG S-19264T (=DSM 44701T), isolated from a smear-ripened cheese.</title>
        <authorList>
            <consortium name="US DOE Joint Genome Institute (JGI-PGF)"/>
            <person name="Walter F."/>
            <person name="Albersmeier A."/>
            <person name="Kalinowski J."/>
            <person name="Ruckert C."/>
        </authorList>
    </citation>
    <scope>NUCLEOTIDE SEQUENCE [LARGE SCALE GENOMIC DNA]</scope>
    <source>
        <strain evidence="1 2">KCTC 23968</strain>
    </source>
</reference>
<keyword evidence="2" id="KW-1185">Reference proteome</keyword>
<dbReference type="Proteomes" id="UP000600865">
    <property type="component" value="Unassembled WGS sequence"/>
</dbReference>
<name>A0A918KB03_9PROT</name>
<accession>A0A918KB03</accession>
<protein>
    <submittedName>
        <fullName evidence="1">Uncharacterized protein</fullName>
    </submittedName>
</protein>
<organism evidence="1 2">
    <name type="scientific">Litorimonas cladophorae</name>
    <dbReference type="NCBI Taxonomy" id="1220491"/>
    <lineage>
        <taxon>Bacteria</taxon>
        <taxon>Pseudomonadati</taxon>
        <taxon>Pseudomonadota</taxon>
        <taxon>Alphaproteobacteria</taxon>
        <taxon>Maricaulales</taxon>
        <taxon>Robiginitomaculaceae</taxon>
    </lineage>
</organism>